<dbReference type="OrthoDB" id="9818989at2"/>
<gene>
    <name evidence="3" type="ORF">NF27_CG00470</name>
</gene>
<accession>A0A0C1MUT5</accession>
<proteinExistence type="predicted"/>
<sequence length="384" mass="42993">MRRSEKRRASPEGLNNILTKKQKVQPTLDKVPVYGAGVFWREGEPKAERIEGSEFLDSSDFIWYENNRVQEDTINDSLEEEINTNAQQLAETIGEPMSLSGAFKSVVNLVERIDSYPKVKDLYQQFKASEKHRTAISIVNDCKNEFFINCFATSLLSFSLLVNFSAIRHSATMLMYRSFDTYIVPPFNLVSGFLSNSYLAIEPMLGGNVLDLISNTKDVVLEAIQNAPSRCDIVGTGLGLVLAAFQGKSAYRTWEKFGELEKLENTTYKSKYLVAGLEAVCTASTLLHSTALITVPPVYLASSAVLYCISHYVIQPVLDKYASQYSQIEQLKKENRRLAKGKDKLSDGDEQLQIDEEPEYIFKSSPTSYAHSSSSSSSSCSYTR</sequence>
<dbReference type="Proteomes" id="UP000031258">
    <property type="component" value="Unassembled WGS sequence"/>
</dbReference>
<keyword evidence="2" id="KW-0472">Membrane</keyword>
<protein>
    <submittedName>
        <fullName evidence="3">Uncharacterized protein</fullName>
    </submittedName>
</protein>
<name>A0A0C1MUT5_9RICK</name>
<keyword evidence="2" id="KW-0812">Transmembrane</keyword>
<dbReference type="PATRIC" id="fig|86105.3.peg.281"/>
<dbReference type="EMBL" id="JSWE01000058">
    <property type="protein sequence ID" value="KIE05867.1"/>
    <property type="molecule type" value="Genomic_DNA"/>
</dbReference>
<dbReference type="AlphaFoldDB" id="A0A0C1MUT5"/>
<comment type="caution">
    <text evidence="3">The sequence shown here is derived from an EMBL/GenBank/DDBJ whole genome shotgun (WGS) entry which is preliminary data.</text>
</comment>
<keyword evidence="4" id="KW-1185">Reference proteome</keyword>
<dbReference type="RefSeq" id="WP_039455101.1">
    <property type="nucleotide sequence ID" value="NZ_JSWE01000058.1"/>
</dbReference>
<evidence type="ECO:0000256" key="2">
    <source>
        <dbReference type="SAM" id="Phobius"/>
    </source>
</evidence>
<organism evidence="3 4">
    <name type="scientific">Candidatus Jidaibacter acanthamoebae</name>
    <dbReference type="NCBI Taxonomy" id="86105"/>
    <lineage>
        <taxon>Bacteria</taxon>
        <taxon>Pseudomonadati</taxon>
        <taxon>Pseudomonadota</taxon>
        <taxon>Alphaproteobacteria</taxon>
        <taxon>Rickettsiales</taxon>
        <taxon>Candidatus Midichloriaceae</taxon>
        <taxon>Candidatus Jidaibacter</taxon>
    </lineage>
</organism>
<keyword evidence="2" id="KW-1133">Transmembrane helix</keyword>
<feature type="transmembrane region" description="Helical" evidence="2">
    <location>
        <begin position="146"/>
        <end position="167"/>
    </location>
</feature>
<evidence type="ECO:0000313" key="4">
    <source>
        <dbReference type="Proteomes" id="UP000031258"/>
    </source>
</evidence>
<evidence type="ECO:0000256" key="1">
    <source>
        <dbReference type="SAM" id="MobiDB-lite"/>
    </source>
</evidence>
<reference evidence="3 4" key="1">
    <citation type="submission" date="2014-11" db="EMBL/GenBank/DDBJ databases">
        <title>A Rickettsiales Symbiont of Amoebae With Ancient Features.</title>
        <authorList>
            <person name="Schulz F."/>
            <person name="Martijn J."/>
            <person name="Wascher F."/>
            <person name="Kostanjsek R."/>
            <person name="Ettema T.J."/>
            <person name="Horn M."/>
        </authorList>
    </citation>
    <scope>NUCLEOTIDE SEQUENCE [LARGE SCALE GENOMIC DNA]</scope>
    <source>
        <strain evidence="3 4">UWC36</strain>
    </source>
</reference>
<evidence type="ECO:0000313" key="3">
    <source>
        <dbReference type="EMBL" id="KIE05867.1"/>
    </source>
</evidence>
<feature type="region of interest" description="Disordered" evidence="1">
    <location>
        <begin position="365"/>
        <end position="384"/>
    </location>
</feature>